<organism evidence="3 4">
    <name type="scientific">Mycena maculata</name>
    <dbReference type="NCBI Taxonomy" id="230809"/>
    <lineage>
        <taxon>Eukaryota</taxon>
        <taxon>Fungi</taxon>
        <taxon>Dikarya</taxon>
        <taxon>Basidiomycota</taxon>
        <taxon>Agaricomycotina</taxon>
        <taxon>Agaricomycetes</taxon>
        <taxon>Agaricomycetidae</taxon>
        <taxon>Agaricales</taxon>
        <taxon>Marasmiineae</taxon>
        <taxon>Mycenaceae</taxon>
        <taxon>Mycena</taxon>
    </lineage>
</organism>
<evidence type="ECO:0000256" key="1">
    <source>
        <dbReference type="SAM" id="MobiDB-lite"/>
    </source>
</evidence>
<dbReference type="AlphaFoldDB" id="A0AAD7JXE3"/>
<dbReference type="InterPro" id="IPR036397">
    <property type="entry name" value="RNaseH_sf"/>
</dbReference>
<dbReference type="GO" id="GO:0004523">
    <property type="term" value="F:RNA-DNA hybrid ribonuclease activity"/>
    <property type="evidence" value="ECO:0007669"/>
    <property type="project" value="InterPro"/>
</dbReference>
<dbReference type="Gene3D" id="3.30.420.10">
    <property type="entry name" value="Ribonuclease H-like superfamily/Ribonuclease H"/>
    <property type="match status" value="1"/>
</dbReference>
<dbReference type="GO" id="GO:0003676">
    <property type="term" value="F:nucleic acid binding"/>
    <property type="evidence" value="ECO:0007669"/>
    <property type="project" value="InterPro"/>
</dbReference>
<reference evidence="3" key="1">
    <citation type="submission" date="2023-03" db="EMBL/GenBank/DDBJ databases">
        <title>Massive genome expansion in bonnet fungi (Mycena s.s.) driven by repeated elements and novel gene families across ecological guilds.</title>
        <authorList>
            <consortium name="Lawrence Berkeley National Laboratory"/>
            <person name="Harder C.B."/>
            <person name="Miyauchi S."/>
            <person name="Viragh M."/>
            <person name="Kuo A."/>
            <person name="Thoen E."/>
            <person name="Andreopoulos B."/>
            <person name="Lu D."/>
            <person name="Skrede I."/>
            <person name="Drula E."/>
            <person name="Henrissat B."/>
            <person name="Morin E."/>
            <person name="Kohler A."/>
            <person name="Barry K."/>
            <person name="LaButti K."/>
            <person name="Morin E."/>
            <person name="Salamov A."/>
            <person name="Lipzen A."/>
            <person name="Mereny Z."/>
            <person name="Hegedus B."/>
            <person name="Baldrian P."/>
            <person name="Stursova M."/>
            <person name="Weitz H."/>
            <person name="Taylor A."/>
            <person name="Grigoriev I.V."/>
            <person name="Nagy L.G."/>
            <person name="Martin F."/>
            <person name="Kauserud H."/>
        </authorList>
    </citation>
    <scope>NUCLEOTIDE SEQUENCE</scope>
    <source>
        <strain evidence="3">CBHHK188m</strain>
    </source>
</reference>
<dbReference type="SUPFAM" id="SSF53098">
    <property type="entry name" value="Ribonuclease H-like"/>
    <property type="match status" value="1"/>
</dbReference>
<feature type="domain" description="RNase H type-1" evidence="2">
    <location>
        <begin position="204"/>
        <end position="295"/>
    </location>
</feature>
<evidence type="ECO:0000259" key="2">
    <source>
        <dbReference type="Pfam" id="PF00075"/>
    </source>
</evidence>
<proteinExistence type="predicted"/>
<comment type="caution">
    <text evidence="3">The sequence shown here is derived from an EMBL/GenBank/DDBJ whole genome shotgun (WGS) entry which is preliminary data.</text>
</comment>
<name>A0AAD7JXE3_9AGAR</name>
<gene>
    <name evidence="3" type="ORF">DFH07DRAFT_767627</name>
</gene>
<dbReference type="InterPro" id="IPR002156">
    <property type="entry name" value="RNaseH_domain"/>
</dbReference>
<keyword evidence="4" id="KW-1185">Reference proteome</keyword>
<feature type="compositionally biased region" description="Basic and acidic residues" evidence="1">
    <location>
        <begin position="178"/>
        <end position="189"/>
    </location>
</feature>
<dbReference type="Proteomes" id="UP001215280">
    <property type="component" value="Unassembled WGS sequence"/>
</dbReference>
<sequence length="640" mass="71968">MIQDIKVNQRDPPALHKEMVVCLNNYGLNFVAVNPSMEIQREMPLWYHPGKNPQKRQVNNGEKARCLRGKHVVLKVGDGMDLAQRLQDPTHEDIDSCECEACDRDRTVLGCENPHVCAKAVAARLNQILPSWIPGSGNNVRPNAAEEPRTIGDDTEYLLPTKSISNLAQGLRVLTHRAGEPNERPDTPARRRRRADAPETAVTKVYIAGAVHAPPRQKAAAASGIYIGAENNKNQGKCIPVAGEQSQYAAELFAALEAIKCANRDSQLTIISTQKYIREAVNKKLHRWEHEGWVGVPHRDVLRCIAAELKARKAPTLFKIAEPDSQDRIQCRQAAKLAKRAANARTQGNWDLTIPKGTGLPGLSLQGNRQKIFYRSIREMKTSKVAPRQTTEKILTLVKGAVKTIFHIHVSSADIWKAVAVKDILPRTAQFLWKGLHGAHRIGKYWTHIPECDDRAECQKCQTTEDLEHILIKCDSPEREIIWKAAEQLWLETEPQWPEVTLGTILGCGLADFRDETGKLKRGTQRLYRILISESAYLIWRLRNDRVISRAGTPATTEEIVNRWKFTINQRLQVDIALASRPMNGKRPALVPKLVLETWSGTLDDGHRLLANWLREPRVLVGKRAFPQTQPQRLNSQGIG</sequence>
<dbReference type="InterPro" id="IPR012337">
    <property type="entry name" value="RNaseH-like_sf"/>
</dbReference>
<feature type="region of interest" description="Disordered" evidence="1">
    <location>
        <begin position="178"/>
        <end position="198"/>
    </location>
</feature>
<evidence type="ECO:0000313" key="3">
    <source>
        <dbReference type="EMBL" id="KAJ7773687.1"/>
    </source>
</evidence>
<dbReference type="EMBL" id="JARJLG010000017">
    <property type="protein sequence ID" value="KAJ7773687.1"/>
    <property type="molecule type" value="Genomic_DNA"/>
</dbReference>
<dbReference type="Pfam" id="PF00075">
    <property type="entry name" value="RNase_H"/>
    <property type="match status" value="1"/>
</dbReference>
<accession>A0AAD7JXE3</accession>
<evidence type="ECO:0000313" key="4">
    <source>
        <dbReference type="Proteomes" id="UP001215280"/>
    </source>
</evidence>
<protein>
    <recommendedName>
        <fullName evidence="2">RNase H type-1 domain-containing protein</fullName>
    </recommendedName>
</protein>